<dbReference type="HOGENOM" id="CLU_018204_2_0_11"/>
<dbReference type="Proteomes" id="UP000001444">
    <property type="component" value="Chromosome"/>
</dbReference>
<dbReference type="KEGG" id="scb:SCAB_14031"/>
<dbReference type="PANTHER" id="PTHR48083:SF19">
    <property type="entry name" value="FLAVIN-DEPENDENT MONOOXYGENASE, OXYGENASE SUBUNIT HSAA"/>
    <property type="match status" value="1"/>
</dbReference>
<dbReference type="InterPro" id="IPR013786">
    <property type="entry name" value="AcylCoA_DH/ox_N"/>
</dbReference>
<dbReference type="InterPro" id="IPR013107">
    <property type="entry name" value="Acyl-CoA_DH_C"/>
</dbReference>
<reference evidence="5 6" key="1">
    <citation type="journal article" date="2010" name="Mol. Plant Microbe Interact.">
        <title>Streptomyces scabies 87-22 contains a coronafacic acid-like biosynthetic cluster that contributes to plant-microbe interactions.</title>
        <authorList>
            <person name="Bignell D.R."/>
            <person name="Seipke R.F."/>
            <person name="Huguet-Tapia J.C."/>
            <person name="Chambers A.H."/>
            <person name="Parry R.J."/>
            <person name="Loria R."/>
        </authorList>
    </citation>
    <scope>NUCLEOTIDE SEQUENCE [LARGE SCALE GENOMIC DNA]</scope>
    <source>
        <strain evidence="5 6">87.22</strain>
    </source>
</reference>
<dbReference type="GO" id="GO:0033539">
    <property type="term" value="P:fatty acid beta-oxidation using acyl-CoA dehydrogenase"/>
    <property type="evidence" value="ECO:0007669"/>
    <property type="project" value="TreeGrafter"/>
</dbReference>
<evidence type="ECO:0000259" key="3">
    <source>
        <dbReference type="Pfam" id="PF02771"/>
    </source>
</evidence>
<name>C9Z9W1_STRSW</name>
<evidence type="ECO:0000256" key="2">
    <source>
        <dbReference type="ARBA" id="ARBA00049661"/>
    </source>
</evidence>
<dbReference type="Gene3D" id="2.40.110.10">
    <property type="entry name" value="Butyryl-CoA Dehydrogenase, subunit A, domain 2"/>
    <property type="match status" value="1"/>
</dbReference>
<dbReference type="Pfam" id="PF08028">
    <property type="entry name" value="Acyl-CoA_dh_2"/>
    <property type="match status" value="1"/>
</dbReference>
<dbReference type="Gene3D" id="1.20.140.10">
    <property type="entry name" value="Butyryl-CoA Dehydrogenase, subunit A, domain 3"/>
    <property type="match status" value="1"/>
</dbReference>
<dbReference type="PANTHER" id="PTHR48083">
    <property type="entry name" value="MEDIUM-CHAIN SPECIFIC ACYL-COA DEHYDROGENASE, MITOCHONDRIAL-RELATED"/>
    <property type="match status" value="1"/>
</dbReference>
<keyword evidence="1" id="KW-0560">Oxidoreductase</keyword>
<dbReference type="GO" id="GO:0003995">
    <property type="term" value="F:acyl-CoA dehydrogenase activity"/>
    <property type="evidence" value="ECO:0007669"/>
    <property type="project" value="TreeGrafter"/>
</dbReference>
<feature type="domain" description="Acyl-CoA dehydrogenase/oxidase N-terminal" evidence="3">
    <location>
        <begin position="38"/>
        <end position="115"/>
    </location>
</feature>
<keyword evidence="5" id="KW-0378">Hydrolase</keyword>
<comment type="similarity">
    <text evidence="2">Belongs to the HpaH/HsaA monooxygenase family.</text>
</comment>
<dbReference type="SUPFAM" id="SSF56645">
    <property type="entry name" value="Acyl-CoA dehydrogenase NM domain-like"/>
    <property type="match status" value="1"/>
</dbReference>
<dbReference type="Gene3D" id="1.10.540.10">
    <property type="entry name" value="Acyl-CoA dehydrogenase/oxidase, N-terminal domain"/>
    <property type="match status" value="1"/>
</dbReference>
<dbReference type="GO" id="GO:0016787">
    <property type="term" value="F:hydrolase activity"/>
    <property type="evidence" value="ECO:0007669"/>
    <property type="project" value="UniProtKB-KW"/>
</dbReference>
<feature type="domain" description="Acyl-CoA dehydrogenase C-terminal" evidence="4">
    <location>
        <begin position="270"/>
        <end position="390"/>
    </location>
</feature>
<gene>
    <name evidence="5" type="ordered locus">SCAB_14031</name>
</gene>
<dbReference type="GeneID" id="24310543"/>
<evidence type="ECO:0000256" key="1">
    <source>
        <dbReference type="ARBA" id="ARBA00023002"/>
    </source>
</evidence>
<dbReference type="InterPro" id="IPR037069">
    <property type="entry name" value="AcylCoA_DH/ox_N_sf"/>
</dbReference>
<dbReference type="PIRSF" id="PIRSF016578">
    <property type="entry name" value="HsaA"/>
    <property type="match status" value="1"/>
</dbReference>
<dbReference type="AlphaFoldDB" id="C9Z9W1"/>
<proteinExistence type="inferred from homology"/>
<evidence type="ECO:0000259" key="4">
    <source>
        <dbReference type="Pfam" id="PF08028"/>
    </source>
</evidence>
<dbReference type="Pfam" id="PF02771">
    <property type="entry name" value="Acyl-CoA_dh_N"/>
    <property type="match status" value="1"/>
</dbReference>
<dbReference type="eggNOG" id="COG1960">
    <property type="taxonomic scope" value="Bacteria"/>
</dbReference>
<dbReference type="STRING" id="680198.SCAB_14031"/>
<dbReference type="GO" id="GO:0016712">
    <property type="term" value="F:oxidoreductase activity, acting on paired donors, with incorporation or reduction of molecular oxygen, reduced flavin or flavoprotein as one donor, and incorporation of one atom of oxygen"/>
    <property type="evidence" value="ECO:0007669"/>
    <property type="project" value="TreeGrafter"/>
</dbReference>
<dbReference type="SUPFAM" id="SSF47203">
    <property type="entry name" value="Acyl-CoA dehydrogenase C-terminal domain-like"/>
    <property type="match status" value="1"/>
</dbReference>
<dbReference type="GO" id="GO:0050660">
    <property type="term" value="F:flavin adenine dinucleotide binding"/>
    <property type="evidence" value="ECO:0007669"/>
    <property type="project" value="InterPro"/>
</dbReference>
<dbReference type="InterPro" id="IPR009100">
    <property type="entry name" value="AcylCoA_DH/oxidase_NM_dom_sf"/>
</dbReference>
<evidence type="ECO:0000313" key="6">
    <source>
        <dbReference type="Proteomes" id="UP000001444"/>
    </source>
</evidence>
<dbReference type="InterPro" id="IPR046373">
    <property type="entry name" value="Acyl-CoA_Oxase/DH_mid-dom_sf"/>
</dbReference>
<dbReference type="GO" id="GO:0005737">
    <property type="term" value="C:cytoplasm"/>
    <property type="evidence" value="ECO:0007669"/>
    <property type="project" value="TreeGrafter"/>
</dbReference>
<dbReference type="EMBL" id="FN554889">
    <property type="protein sequence ID" value="CBG68554.1"/>
    <property type="molecule type" value="Genomic_DNA"/>
</dbReference>
<organism evidence="5 6">
    <name type="scientific">Streptomyces scabiei (strain 87.22)</name>
    <dbReference type="NCBI Taxonomy" id="680198"/>
    <lineage>
        <taxon>Bacteria</taxon>
        <taxon>Bacillati</taxon>
        <taxon>Actinomycetota</taxon>
        <taxon>Actinomycetes</taxon>
        <taxon>Kitasatosporales</taxon>
        <taxon>Streptomycetaceae</taxon>
        <taxon>Streptomyces</taxon>
    </lineage>
</organism>
<keyword evidence="6" id="KW-1185">Reference proteome</keyword>
<dbReference type="InterPro" id="IPR050741">
    <property type="entry name" value="Acyl-CoA_dehydrogenase"/>
</dbReference>
<protein>
    <submittedName>
        <fullName evidence="5">Putative hydrolase</fullName>
    </submittedName>
</protein>
<dbReference type="InterPro" id="IPR036250">
    <property type="entry name" value="AcylCo_DH-like_C"/>
</dbReference>
<evidence type="ECO:0000313" key="5">
    <source>
        <dbReference type="EMBL" id="CBG68554.1"/>
    </source>
</evidence>
<dbReference type="RefSeq" id="WP_012999284.1">
    <property type="nucleotide sequence ID" value="NC_013929.1"/>
</dbReference>
<accession>C9Z9W1</accession>
<sequence>MTLHHKHQARRLRCGGREQQEAKVAVEATVGTSVDREELLRRARELVPALRERARATEEGCKVPEESVREIVAAGLVRAGTPRRFGGYDVEFETVHEMTMELARACASTAWCFQLWALHCYWMGFWPLEAQEEVFADGPDMLSASVQLSVSCDYERTPGGYRLSGRGRFASGSDPSQWLFALGVGAEGPLQFLVPRAHFAVLDGTWDVAGLCGSGSKDVVVQDAFIPSHRAIRPAPPIDFAPEGPLPYDQHRQRRYSVPLSAIQGWDFPAVAIGAAQGAYDEIVRRMHGTKGSVRAADSPVIQAQIAQSAVELDVARTLLHRDLEDSQSKGERGETLAPVDYARYMANKSYAHELAVGVVNRMYALGGGRSLSRNDPLQRAHRDAHATAHPGTIGQFPMASQPYGRCLLGLDPREVNFWTGPALG</sequence>